<organism evidence="2 3">
    <name type="scientific">Plenodomus tracheiphilus IPT5</name>
    <dbReference type="NCBI Taxonomy" id="1408161"/>
    <lineage>
        <taxon>Eukaryota</taxon>
        <taxon>Fungi</taxon>
        <taxon>Dikarya</taxon>
        <taxon>Ascomycota</taxon>
        <taxon>Pezizomycotina</taxon>
        <taxon>Dothideomycetes</taxon>
        <taxon>Pleosporomycetidae</taxon>
        <taxon>Pleosporales</taxon>
        <taxon>Pleosporineae</taxon>
        <taxon>Leptosphaeriaceae</taxon>
        <taxon>Plenodomus</taxon>
    </lineage>
</organism>
<evidence type="ECO:0000313" key="2">
    <source>
        <dbReference type="EMBL" id="KAF2845692.1"/>
    </source>
</evidence>
<feature type="region of interest" description="Disordered" evidence="1">
    <location>
        <begin position="207"/>
        <end position="233"/>
    </location>
</feature>
<dbReference type="OrthoDB" id="3694634at2759"/>
<name>A0A6A7ARE1_9PLEO</name>
<feature type="compositionally biased region" description="Basic and acidic residues" evidence="1">
    <location>
        <begin position="208"/>
        <end position="221"/>
    </location>
</feature>
<sequence length="233" mass="25819">MSQFLDLPIPLPAATLTLGQLISGPLDTDSASLKSTQSFSSKESKHKDAKERTILQTTIDNPLHVFDTLRQDSTTRSFLRKLAYQNNPVYFVTGLQTLNTPTSKPTAENATPTAPEYRLPVRRVDSASNLDITSNSPDNHERKSTESIVAVELRQVKCRIGAPSEPHCIADVCYDWSYYKLDDEDMQLSVGLGKVVRTEDISTIEGMGNREGRNEEKDWRRGASGKVEGLGGF</sequence>
<dbReference type="Proteomes" id="UP000799423">
    <property type="component" value="Unassembled WGS sequence"/>
</dbReference>
<dbReference type="EMBL" id="MU006343">
    <property type="protein sequence ID" value="KAF2845692.1"/>
    <property type="molecule type" value="Genomic_DNA"/>
</dbReference>
<dbReference type="AlphaFoldDB" id="A0A6A7ARE1"/>
<reference evidence="2" key="1">
    <citation type="submission" date="2020-01" db="EMBL/GenBank/DDBJ databases">
        <authorList>
            <consortium name="DOE Joint Genome Institute"/>
            <person name="Haridas S."/>
            <person name="Albert R."/>
            <person name="Binder M."/>
            <person name="Bloem J."/>
            <person name="Labutti K."/>
            <person name="Salamov A."/>
            <person name="Andreopoulos B."/>
            <person name="Baker S.E."/>
            <person name="Barry K."/>
            <person name="Bills G."/>
            <person name="Bluhm B.H."/>
            <person name="Cannon C."/>
            <person name="Castanera R."/>
            <person name="Culley D.E."/>
            <person name="Daum C."/>
            <person name="Ezra D."/>
            <person name="Gonzalez J.B."/>
            <person name="Henrissat B."/>
            <person name="Kuo A."/>
            <person name="Liang C."/>
            <person name="Lipzen A."/>
            <person name="Lutzoni F."/>
            <person name="Magnuson J."/>
            <person name="Mondo S."/>
            <person name="Nolan M."/>
            <person name="Ohm R."/>
            <person name="Pangilinan J."/>
            <person name="Park H.-J."/>
            <person name="Ramirez L."/>
            <person name="Alfaro M."/>
            <person name="Sun H."/>
            <person name="Tritt A."/>
            <person name="Yoshinaga Y."/>
            <person name="Zwiers L.-H."/>
            <person name="Turgeon B.G."/>
            <person name="Goodwin S.B."/>
            <person name="Spatafora J.W."/>
            <person name="Crous P.W."/>
            <person name="Grigoriev I.V."/>
        </authorList>
    </citation>
    <scope>NUCLEOTIDE SEQUENCE</scope>
    <source>
        <strain evidence="2">IPT5</strain>
    </source>
</reference>
<keyword evidence="3" id="KW-1185">Reference proteome</keyword>
<gene>
    <name evidence="2" type="ORF">T440DRAFT_260069</name>
</gene>
<proteinExistence type="predicted"/>
<accession>A0A6A7ARE1</accession>
<evidence type="ECO:0000313" key="3">
    <source>
        <dbReference type="Proteomes" id="UP000799423"/>
    </source>
</evidence>
<protein>
    <submittedName>
        <fullName evidence="2">Uncharacterized protein</fullName>
    </submittedName>
</protein>
<evidence type="ECO:0000256" key="1">
    <source>
        <dbReference type="SAM" id="MobiDB-lite"/>
    </source>
</evidence>